<feature type="region of interest" description="Disordered" evidence="1">
    <location>
        <begin position="1395"/>
        <end position="1476"/>
    </location>
</feature>
<feature type="compositionally biased region" description="Basic and acidic residues" evidence="1">
    <location>
        <begin position="921"/>
        <end position="934"/>
    </location>
</feature>
<feature type="region of interest" description="Disordered" evidence="1">
    <location>
        <begin position="1"/>
        <end position="40"/>
    </location>
</feature>
<feature type="region of interest" description="Disordered" evidence="1">
    <location>
        <begin position="1489"/>
        <end position="1571"/>
    </location>
</feature>
<protein>
    <submittedName>
        <fullName evidence="2">Uncharacterized protein</fullName>
    </submittedName>
</protein>
<feature type="compositionally biased region" description="Acidic residues" evidence="1">
    <location>
        <begin position="143"/>
        <end position="174"/>
    </location>
</feature>
<feature type="compositionally biased region" description="Acidic residues" evidence="1">
    <location>
        <begin position="1516"/>
        <end position="1525"/>
    </location>
</feature>
<feature type="compositionally biased region" description="Acidic residues" evidence="1">
    <location>
        <begin position="199"/>
        <end position="226"/>
    </location>
</feature>
<feature type="compositionally biased region" description="Basic and acidic residues" evidence="1">
    <location>
        <begin position="971"/>
        <end position="984"/>
    </location>
</feature>
<reference evidence="2" key="1">
    <citation type="submission" date="2023-03" db="EMBL/GenBank/DDBJ databases">
        <title>Massive genome expansion in bonnet fungi (Mycena s.s.) driven by repeated elements and novel gene families across ecological guilds.</title>
        <authorList>
            <consortium name="Lawrence Berkeley National Laboratory"/>
            <person name="Harder C.B."/>
            <person name="Miyauchi S."/>
            <person name="Viragh M."/>
            <person name="Kuo A."/>
            <person name="Thoen E."/>
            <person name="Andreopoulos B."/>
            <person name="Lu D."/>
            <person name="Skrede I."/>
            <person name="Drula E."/>
            <person name="Henrissat B."/>
            <person name="Morin E."/>
            <person name="Kohler A."/>
            <person name="Barry K."/>
            <person name="LaButti K."/>
            <person name="Morin E."/>
            <person name="Salamov A."/>
            <person name="Lipzen A."/>
            <person name="Mereny Z."/>
            <person name="Hegedus B."/>
            <person name="Baldrian P."/>
            <person name="Stursova M."/>
            <person name="Weitz H."/>
            <person name="Taylor A."/>
            <person name="Grigoriev I.V."/>
            <person name="Nagy L.G."/>
            <person name="Martin F."/>
            <person name="Kauserud H."/>
        </authorList>
    </citation>
    <scope>NUCLEOTIDE SEQUENCE</scope>
    <source>
        <strain evidence="2">9144</strain>
    </source>
</reference>
<keyword evidence="3" id="KW-1185">Reference proteome</keyword>
<accession>A0AAD6VDK5</accession>
<gene>
    <name evidence="2" type="ORF">GGX14DRAFT_395170</name>
</gene>
<dbReference type="Proteomes" id="UP001219525">
    <property type="component" value="Unassembled WGS sequence"/>
</dbReference>
<feature type="compositionally biased region" description="Acidic residues" evidence="1">
    <location>
        <begin position="240"/>
        <end position="249"/>
    </location>
</feature>
<feature type="compositionally biased region" description="Basic and acidic residues" evidence="1">
    <location>
        <begin position="1503"/>
        <end position="1514"/>
    </location>
</feature>
<proteinExistence type="predicted"/>
<feature type="region of interest" description="Disordered" evidence="1">
    <location>
        <begin position="634"/>
        <end position="676"/>
    </location>
</feature>
<evidence type="ECO:0000313" key="2">
    <source>
        <dbReference type="EMBL" id="KAJ7209726.1"/>
    </source>
</evidence>
<feature type="compositionally biased region" description="Polar residues" evidence="1">
    <location>
        <begin position="1456"/>
        <end position="1466"/>
    </location>
</feature>
<feature type="compositionally biased region" description="Low complexity" evidence="1">
    <location>
        <begin position="1269"/>
        <end position="1281"/>
    </location>
</feature>
<feature type="region of interest" description="Disordered" evidence="1">
    <location>
        <begin position="65"/>
        <end position="384"/>
    </location>
</feature>
<feature type="compositionally biased region" description="Acidic residues" evidence="1">
    <location>
        <begin position="316"/>
        <end position="345"/>
    </location>
</feature>
<name>A0AAD6VDK5_9AGAR</name>
<feature type="region of interest" description="Disordered" evidence="1">
    <location>
        <begin position="524"/>
        <end position="549"/>
    </location>
</feature>
<feature type="compositionally biased region" description="Basic and acidic residues" evidence="1">
    <location>
        <begin position="646"/>
        <end position="670"/>
    </location>
</feature>
<comment type="caution">
    <text evidence="2">The sequence shown here is derived from an EMBL/GenBank/DDBJ whole genome shotgun (WGS) entry which is preliminary data.</text>
</comment>
<feature type="compositionally biased region" description="Acidic residues" evidence="1">
    <location>
        <begin position="1042"/>
        <end position="1058"/>
    </location>
</feature>
<sequence>MASPPGFYRGTSGNLPVATLEKPRSAARQTIPKAPILNPYDKFTQPQFDMWVGDLTGALRDALGFRARTPPRPKVRTQWHVPASDAPGESTDGDAEVEQDDSFAEVAPRRAAGGNAKGKGRDPREGPGLGRGERGAPIVIDSGSEEEVEEEDEEEEEEEDEDEDGLDEEEEEEEDARRNGESSARAHARYRKYASCHEDDVDDGEEEEAWDEDAADGLEVLSDDEQEHALHVNGFKPYDGEDSGAEYSDENARSFFTRRAPHVRPQAELDEETGSDSEKEAVKPSQPRPVGHARANEDEEDELDDGPSPLRRGEPEVIDVYDEQEEDIQEGEGYEEDELAEDSDRDELPPLSTGRNNIDDVLPASSPILTSPVEPELVFPSESDNREALTVGDNEDMYDTQTQHLDWNYPPAFAQGVPAFKAGLLATAIEDYEDNVTEIDEFPQEVYGTSDDLPTFYSNSQVHSDPSLQSGAAGDVKTAQEYVVSEIEDEELELTSDRGHLDAYTVSRSVSVVVAVDGEMEDSGYVPTPANFDKSFSQEDTSRADTQAQEPQEILADIAPLPDLRMVESHPFEGTTGTFPDSVIMPVRAENPRTSPRLPILPGSPLVLSRAGTPPPNQPTPSPLLQARQESSLFTPAGSASGTPRLDPECAETKDSEVHGTEAEAEKAGDEAPSFPNWSTHSTLMHEGGAQEAMVDTVSQLVAMSDNAAGKAAIERLVTPVGEQHVSEATLLRAESVAADVPAASPSIETNVVAHGVVDNSQANEFTLPVASKDLSISEVTSAFPITMSPIANATPGLEFDPYPYSLSTPGEQSNPLEQEGMSDLGPTMVDNDSEERTDGDDATSAATSQDKDETELRHPLDEDHKPIPDGDDAGGEMTVQDPAEVDHNLSLDGNVNLGGADEEASVIAVDELPGSDTDADDHPDHDTREEEHQVTVTRGDAPSSPGGVNMEAALQADKTGQETANGTLSDKVDPDASFDMDRKEEEEEEKCITAEEEEEEECITAEEGVPEQDKETGETTNDAENSGGVIVEDTDSGPPPDEADADASLDECVEAEDQTGGSSLQQDKALERESRFQPAREVAGDSGVKTGATGDAAQSPVEPRSASVESAGSLKRKRDKFVETTAAKQNFGNIARSRMSRRVGGKGKAKEEYVDDDDVSSTSSASSAARLLDPTRASSRSSSVASTKAVATGPNSTSAIKSIIVVARPAPKVPPPPPPSLHPPPPLMHAHSHHRTVPRPLPQSSRRNTQDRMPRRTPSQTHIDEEPFSPSTSSEQSPVSARRVAPTASTPVTRSNCRYHKISLPENDEDKTGPRVFFVVPGCSLGDSELMKEEDIKDLGYANENEHMIKDLDSLHFSSYLIGILRQLVGVDILREQEVYYIARPGEERLKPLRREKSKLRVSSAGSHQSEGVLSPSVRSPVSTSSRPPLSVAGSTSTSASATGRGRKKAHRASPTPSWAYSQGDTTDDESPAAKRVRAAELEGVAAAASNSPLRTRGKRRLDREAQEYKPDLLEVVDESSDEEEGRRKKKKRGVKRARQSEASSQNVGDDRQNKKPKTYESIGGSSQQA</sequence>
<feature type="region of interest" description="Disordered" evidence="1">
    <location>
        <begin position="802"/>
        <end position="1293"/>
    </location>
</feature>
<organism evidence="2 3">
    <name type="scientific">Mycena pura</name>
    <dbReference type="NCBI Taxonomy" id="153505"/>
    <lineage>
        <taxon>Eukaryota</taxon>
        <taxon>Fungi</taxon>
        <taxon>Dikarya</taxon>
        <taxon>Basidiomycota</taxon>
        <taxon>Agaricomycotina</taxon>
        <taxon>Agaricomycetes</taxon>
        <taxon>Agaricomycetidae</taxon>
        <taxon>Agaricales</taxon>
        <taxon>Marasmiineae</taxon>
        <taxon>Mycenaceae</taxon>
        <taxon>Mycena</taxon>
    </lineage>
</organism>
<feature type="compositionally biased region" description="Pro residues" evidence="1">
    <location>
        <begin position="1212"/>
        <end position="1228"/>
    </location>
</feature>
<feature type="compositionally biased region" description="Acidic residues" evidence="1">
    <location>
        <begin position="832"/>
        <end position="842"/>
    </location>
</feature>
<feature type="compositionally biased region" description="Basic residues" evidence="1">
    <location>
        <begin position="1529"/>
        <end position="1539"/>
    </location>
</feature>
<feature type="compositionally biased region" description="Basic residues" evidence="1">
    <location>
        <begin position="1139"/>
        <end position="1148"/>
    </location>
</feature>
<dbReference type="EMBL" id="JARJCW010000030">
    <property type="protein sequence ID" value="KAJ7209726.1"/>
    <property type="molecule type" value="Genomic_DNA"/>
</dbReference>
<feature type="compositionally biased region" description="Acidic residues" evidence="1">
    <location>
        <begin position="985"/>
        <end position="1011"/>
    </location>
</feature>
<feature type="compositionally biased region" description="Low complexity" evidence="1">
    <location>
        <begin position="1414"/>
        <end position="1445"/>
    </location>
</feature>
<evidence type="ECO:0000313" key="3">
    <source>
        <dbReference type="Proteomes" id="UP001219525"/>
    </source>
</evidence>
<feature type="compositionally biased region" description="Basic and acidic residues" evidence="1">
    <location>
        <begin position="850"/>
        <end position="869"/>
    </location>
</feature>
<feature type="compositionally biased region" description="Polar residues" evidence="1">
    <location>
        <begin position="806"/>
        <end position="817"/>
    </location>
</feature>
<feature type="compositionally biased region" description="Low complexity" evidence="1">
    <location>
        <begin position="1161"/>
        <end position="1193"/>
    </location>
</feature>
<feature type="compositionally biased region" description="Acidic residues" evidence="1">
    <location>
        <begin position="91"/>
        <end position="103"/>
    </location>
</feature>
<evidence type="ECO:0000256" key="1">
    <source>
        <dbReference type="SAM" id="MobiDB-lite"/>
    </source>
</evidence>